<reference evidence="10" key="1">
    <citation type="submission" date="2023-08" db="EMBL/GenBank/DDBJ databases">
        <authorList>
            <person name="Chen Y."/>
            <person name="Shah S."/>
            <person name="Dougan E. K."/>
            <person name="Thang M."/>
            <person name="Chan C."/>
        </authorList>
    </citation>
    <scope>NUCLEOTIDE SEQUENCE</scope>
</reference>
<keyword evidence="6" id="KW-0067">ATP-binding</keyword>
<dbReference type="InterPro" id="IPR000719">
    <property type="entry name" value="Prot_kinase_dom"/>
</dbReference>
<proteinExistence type="predicted"/>
<evidence type="ECO:0000256" key="7">
    <source>
        <dbReference type="ARBA" id="ARBA00047899"/>
    </source>
</evidence>
<keyword evidence="4" id="KW-0547">Nucleotide-binding</keyword>
<dbReference type="GO" id="GO:0005737">
    <property type="term" value="C:cytoplasm"/>
    <property type="evidence" value="ECO:0007669"/>
    <property type="project" value="TreeGrafter"/>
</dbReference>
<comment type="catalytic activity">
    <reaction evidence="8">
        <text>L-seryl-[protein] + ATP = O-phospho-L-seryl-[protein] + ADP + H(+)</text>
        <dbReference type="Rhea" id="RHEA:17989"/>
        <dbReference type="Rhea" id="RHEA-COMP:9863"/>
        <dbReference type="Rhea" id="RHEA-COMP:11604"/>
        <dbReference type="ChEBI" id="CHEBI:15378"/>
        <dbReference type="ChEBI" id="CHEBI:29999"/>
        <dbReference type="ChEBI" id="CHEBI:30616"/>
        <dbReference type="ChEBI" id="CHEBI:83421"/>
        <dbReference type="ChEBI" id="CHEBI:456216"/>
        <dbReference type="EC" id="2.7.11.1"/>
    </reaction>
</comment>
<evidence type="ECO:0000256" key="6">
    <source>
        <dbReference type="ARBA" id="ARBA00022840"/>
    </source>
</evidence>
<dbReference type="AlphaFoldDB" id="A0AA36J2D2"/>
<evidence type="ECO:0000256" key="5">
    <source>
        <dbReference type="ARBA" id="ARBA00022777"/>
    </source>
</evidence>
<keyword evidence="2" id="KW-0723">Serine/threonine-protein kinase</keyword>
<accession>A0AA36J2D2</accession>
<evidence type="ECO:0000256" key="8">
    <source>
        <dbReference type="ARBA" id="ARBA00048679"/>
    </source>
</evidence>
<evidence type="ECO:0000256" key="1">
    <source>
        <dbReference type="ARBA" id="ARBA00012513"/>
    </source>
</evidence>
<comment type="caution">
    <text evidence="10">The sequence shown here is derived from an EMBL/GenBank/DDBJ whole genome shotgun (WGS) entry which is preliminary data.</text>
</comment>
<evidence type="ECO:0000259" key="9">
    <source>
        <dbReference type="PROSITE" id="PS50011"/>
    </source>
</evidence>
<gene>
    <name evidence="10" type="ORF">EVOR1521_LOCUS22165</name>
</gene>
<dbReference type="GO" id="GO:0005524">
    <property type="term" value="F:ATP binding"/>
    <property type="evidence" value="ECO:0007669"/>
    <property type="project" value="UniProtKB-KW"/>
</dbReference>
<organism evidence="10 11">
    <name type="scientific">Effrenium voratum</name>
    <dbReference type="NCBI Taxonomy" id="2562239"/>
    <lineage>
        <taxon>Eukaryota</taxon>
        <taxon>Sar</taxon>
        <taxon>Alveolata</taxon>
        <taxon>Dinophyceae</taxon>
        <taxon>Suessiales</taxon>
        <taxon>Symbiodiniaceae</taxon>
        <taxon>Effrenium</taxon>
    </lineage>
</organism>
<evidence type="ECO:0000256" key="3">
    <source>
        <dbReference type="ARBA" id="ARBA00022679"/>
    </source>
</evidence>
<dbReference type="GO" id="GO:0004674">
    <property type="term" value="F:protein serine/threonine kinase activity"/>
    <property type="evidence" value="ECO:0007669"/>
    <property type="project" value="UniProtKB-KW"/>
</dbReference>
<dbReference type="InterPro" id="IPR011009">
    <property type="entry name" value="Kinase-like_dom_sf"/>
</dbReference>
<dbReference type="PROSITE" id="PS50011">
    <property type="entry name" value="PROTEIN_KINASE_DOM"/>
    <property type="match status" value="1"/>
</dbReference>
<keyword evidence="5" id="KW-0418">Kinase</keyword>
<dbReference type="Proteomes" id="UP001178507">
    <property type="component" value="Unassembled WGS sequence"/>
</dbReference>
<dbReference type="PANTHER" id="PTHR22967:SF57">
    <property type="entry name" value="AUXILIN, ISOFORM A-RELATED"/>
    <property type="match status" value="1"/>
</dbReference>
<dbReference type="PANTHER" id="PTHR22967">
    <property type="entry name" value="SERINE/THREONINE PROTEIN KINASE"/>
    <property type="match status" value="1"/>
</dbReference>
<dbReference type="EMBL" id="CAUJNA010003297">
    <property type="protein sequence ID" value="CAJ1398350.1"/>
    <property type="molecule type" value="Genomic_DNA"/>
</dbReference>
<dbReference type="EC" id="2.7.11.1" evidence="1"/>
<dbReference type="SMART" id="SM00220">
    <property type="entry name" value="S_TKc"/>
    <property type="match status" value="1"/>
</dbReference>
<feature type="domain" description="Protein kinase" evidence="9">
    <location>
        <begin position="1"/>
        <end position="173"/>
    </location>
</feature>
<keyword evidence="11" id="KW-1185">Reference proteome</keyword>
<dbReference type="InterPro" id="IPR008271">
    <property type="entry name" value="Ser/Thr_kinase_AS"/>
</dbReference>
<dbReference type="PROSITE" id="PS00108">
    <property type="entry name" value="PROTEIN_KINASE_ST"/>
    <property type="match status" value="1"/>
</dbReference>
<evidence type="ECO:0000313" key="11">
    <source>
        <dbReference type="Proteomes" id="UP001178507"/>
    </source>
</evidence>
<evidence type="ECO:0000313" key="10">
    <source>
        <dbReference type="EMBL" id="CAJ1398350.1"/>
    </source>
</evidence>
<protein>
    <recommendedName>
        <fullName evidence="1">non-specific serine/threonine protein kinase</fullName>
        <ecNumber evidence="1">2.7.11.1</ecNumber>
    </recommendedName>
</protein>
<evidence type="ECO:0000256" key="2">
    <source>
        <dbReference type="ARBA" id="ARBA00022527"/>
    </source>
</evidence>
<comment type="catalytic activity">
    <reaction evidence="7">
        <text>L-threonyl-[protein] + ATP = O-phospho-L-threonyl-[protein] + ADP + H(+)</text>
        <dbReference type="Rhea" id="RHEA:46608"/>
        <dbReference type="Rhea" id="RHEA-COMP:11060"/>
        <dbReference type="Rhea" id="RHEA-COMP:11605"/>
        <dbReference type="ChEBI" id="CHEBI:15378"/>
        <dbReference type="ChEBI" id="CHEBI:30013"/>
        <dbReference type="ChEBI" id="CHEBI:30616"/>
        <dbReference type="ChEBI" id="CHEBI:61977"/>
        <dbReference type="ChEBI" id="CHEBI:456216"/>
        <dbReference type="EC" id="2.7.11.1"/>
    </reaction>
</comment>
<dbReference type="Pfam" id="PF00069">
    <property type="entry name" value="Pkinase"/>
    <property type="match status" value="1"/>
</dbReference>
<evidence type="ECO:0000256" key="4">
    <source>
        <dbReference type="ARBA" id="ARBA00022741"/>
    </source>
</evidence>
<keyword evidence="3" id="KW-0808">Transferase</keyword>
<dbReference type="SUPFAM" id="SSF56112">
    <property type="entry name" value="Protein kinase-like (PK-like)"/>
    <property type="match status" value="1"/>
</dbReference>
<dbReference type="Gene3D" id="1.10.510.10">
    <property type="entry name" value="Transferase(Phosphotransferase) domain 1"/>
    <property type="match status" value="1"/>
</dbReference>
<sequence length="179" mass="19830">MQAEAIPVLRESAMGLAFLHGMGIVHYDLKPENVLFSSGRLRLCDFGSASSRQWPEFGADSSRHVVREVDLFFTQRTTPMFRPPELADPDLVRLPIGCPADLFMLGLCLYQMLFAVHAFPMEGRLANIHVRYSLPEGAQECYSQALLSTLTALMSRDPRARPTAKELAMTGLVQMSAAA</sequence>
<name>A0AA36J2D2_9DINO</name>